<dbReference type="InterPro" id="IPR001173">
    <property type="entry name" value="Glyco_trans_2-like"/>
</dbReference>
<dbReference type="SUPFAM" id="SSF53335">
    <property type="entry name" value="S-adenosyl-L-methionine-dependent methyltransferases"/>
    <property type="match status" value="1"/>
</dbReference>
<accession>A0A841SV61</accession>
<organism evidence="3 4">
    <name type="scientific">Cohnella thailandensis</name>
    <dbReference type="NCBI Taxonomy" id="557557"/>
    <lineage>
        <taxon>Bacteria</taxon>
        <taxon>Bacillati</taxon>
        <taxon>Bacillota</taxon>
        <taxon>Bacilli</taxon>
        <taxon>Bacillales</taxon>
        <taxon>Paenibacillaceae</taxon>
        <taxon>Cohnella</taxon>
    </lineage>
</organism>
<dbReference type="GO" id="GO:0016758">
    <property type="term" value="F:hexosyltransferase activity"/>
    <property type="evidence" value="ECO:0007669"/>
    <property type="project" value="UniProtKB-ARBA"/>
</dbReference>
<evidence type="ECO:0000259" key="2">
    <source>
        <dbReference type="Pfam" id="PF00535"/>
    </source>
</evidence>
<dbReference type="EMBL" id="JACJVQ010000001">
    <property type="protein sequence ID" value="MBB6632571.1"/>
    <property type="molecule type" value="Genomic_DNA"/>
</dbReference>
<dbReference type="Gene3D" id="3.40.50.720">
    <property type="entry name" value="NAD(P)-binding Rossmann-like Domain"/>
    <property type="match status" value="1"/>
</dbReference>
<name>A0A841SV61_9BACL</name>
<evidence type="ECO:0000313" key="4">
    <source>
        <dbReference type="Proteomes" id="UP000535838"/>
    </source>
</evidence>
<dbReference type="Proteomes" id="UP000535838">
    <property type="component" value="Unassembled WGS sequence"/>
</dbReference>
<dbReference type="InterPro" id="IPR029044">
    <property type="entry name" value="Nucleotide-diphossugar_trans"/>
</dbReference>
<reference evidence="3 4" key="1">
    <citation type="submission" date="2020-08" db="EMBL/GenBank/DDBJ databases">
        <title>Cohnella phylogeny.</title>
        <authorList>
            <person name="Dunlap C."/>
        </authorList>
    </citation>
    <scope>NUCLEOTIDE SEQUENCE [LARGE SCALE GENOMIC DNA]</scope>
    <source>
        <strain evidence="3 4">DSM 25241</strain>
    </source>
</reference>
<comment type="caution">
    <text evidence="3">The sequence shown here is derived from an EMBL/GenBank/DDBJ whole genome shotgun (WGS) entry which is preliminary data.</text>
</comment>
<dbReference type="InterPro" id="IPR029063">
    <property type="entry name" value="SAM-dependent_MTases_sf"/>
</dbReference>
<keyword evidence="4" id="KW-1185">Reference proteome</keyword>
<gene>
    <name evidence="3" type="ORF">H7B67_00345</name>
</gene>
<comment type="similarity">
    <text evidence="1">Belongs to the glycosyltransferase 2 family.</text>
</comment>
<feature type="domain" description="Glycosyltransferase 2-like" evidence="2">
    <location>
        <begin position="9"/>
        <end position="139"/>
    </location>
</feature>
<dbReference type="AlphaFoldDB" id="A0A841SV61"/>
<dbReference type="Pfam" id="PF00535">
    <property type="entry name" value="Glycos_transf_2"/>
    <property type="match status" value="1"/>
</dbReference>
<keyword evidence="3" id="KW-0808">Transferase</keyword>
<dbReference type="PANTHER" id="PTHR22916">
    <property type="entry name" value="GLYCOSYLTRANSFERASE"/>
    <property type="match status" value="1"/>
</dbReference>
<dbReference type="Gene3D" id="3.90.550.10">
    <property type="entry name" value="Spore Coat Polysaccharide Biosynthesis Protein SpsA, Chain A"/>
    <property type="match status" value="1"/>
</dbReference>
<dbReference type="RefSeq" id="WP_185117814.1">
    <property type="nucleotide sequence ID" value="NZ_JACJVQ010000001.1"/>
</dbReference>
<dbReference type="PANTHER" id="PTHR22916:SF3">
    <property type="entry name" value="UDP-GLCNAC:BETAGAL BETA-1,3-N-ACETYLGLUCOSAMINYLTRANSFERASE-LIKE PROTEIN 1"/>
    <property type="match status" value="1"/>
</dbReference>
<protein>
    <submittedName>
        <fullName evidence="3">Glycosyltransferase</fullName>
    </submittedName>
</protein>
<evidence type="ECO:0000256" key="1">
    <source>
        <dbReference type="ARBA" id="ARBA00006739"/>
    </source>
</evidence>
<evidence type="ECO:0000313" key="3">
    <source>
        <dbReference type="EMBL" id="MBB6632571.1"/>
    </source>
</evidence>
<sequence length="395" mass="46050">MNLLGPTVSVYMVTFNHLKYIEQAIESVVTQKTDFPFELIIADDCSTDRTTEIIERWHKSYPQIIKPFYHTINLGAQRNFSKIIERCQGMYTAILDGDDYWCSKEKLQKQVDFMKQNPELSSSYHRTKVFNEESKSFTAAMPPSSNTVEQITIHDLFNDYFIPSSSVMFKTGLFRKFPEWYFELPIGDRPLHILNSHHGPIGFLNEEMSVYRIHSQGIWSLKHYDELELHLNKKIFMLQQFDHYFEGAYHEDIHNAISRYRILLAIEKIKVNNEQAAKEILADLMPERVRYRKNNKKVVIFGTGQFAVNFIKLCGLLGIQVAYCVDNDTNRQGNHFQQLPILAPSALLSEDKTELSVFICSMYYKDISSQLVKMDFVENVHYFDGLNSEAIMKIL</sequence>
<dbReference type="SUPFAM" id="SSF53448">
    <property type="entry name" value="Nucleotide-diphospho-sugar transferases"/>
    <property type="match status" value="1"/>
</dbReference>
<proteinExistence type="inferred from homology"/>